<evidence type="ECO:0000259" key="2">
    <source>
        <dbReference type="Pfam" id="PF02591"/>
    </source>
</evidence>
<keyword evidence="5" id="KW-1185">Reference proteome</keyword>
<dbReference type="EMBL" id="BMKQ01000001">
    <property type="protein sequence ID" value="GGF30608.1"/>
    <property type="molecule type" value="Genomic_DNA"/>
</dbReference>
<evidence type="ECO:0008006" key="6">
    <source>
        <dbReference type="Google" id="ProtNLM"/>
    </source>
</evidence>
<reference evidence="4" key="2">
    <citation type="submission" date="2020-09" db="EMBL/GenBank/DDBJ databases">
        <authorList>
            <person name="Sun Q."/>
            <person name="Zhou Y."/>
        </authorList>
    </citation>
    <scope>NUCLEOTIDE SEQUENCE</scope>
    <source>
        <strain evidence="4">CGMCC 1.16067</strain>
    </source>
</reference>
<dbReference type="Gene3D" id="1.10.287.1490">
    <property type="match status" value="1"/>
</dbReference>
<dbReference type="RefSeq" id="WP_229660450.1">
    <property type="nucleotide sequence ID" value="NZ_BMKQ01000001.1"/>
</dbReference>
<sequence length="264" mass="29241">MDLPGLRPPEEHPLKADPAAQLRLLDLQELDTRADTLSHRLRTLPEIAEQAEAEAEYRTLFDAQRDLAIAVDDLTAEQKRADRDVEQVKARRERDQGRMDAGQVTNPKDLERMTGELESLQRRIATLEDEELEVMERLEETQGKLDDVRRHLDAAKDRAGSAAAARQEKSTALEGELRGVAGEREQVVPDVPADLLALYEKLRASKGGTGAALLRRKECGGCRLTLNQADLAAIVKAPEDDVVRCEECGRILVRTAESGLPSPI</sequence>
<organism evidence="4 5">
    <name type="scientific">Marmoricola endophyticus</name>
    <dbReference type="NCBI Taxonomy" id="2040280"/>
    <lineage>
        <taxon>Bacteria</taxon>
        <taxon>Bacillati</taxon>
        <taxon>Actinomycetota</taxon>
        <taxon>Actinomycetes</taxon>
        <taxon>Propionibacteriales</taxon>
        <taxon>Nocardioidaceae</taxon>
        <taxon>Marmoricola</taxon>
    </lineage>
</organism>
<dbReference type="Pfam" id="PF02591">
    <property type="entry name" value="Zn_ribbon_9"/>
    <property type="match status" value="1"/>
</dbReference>
<reference evidence="4" key="1">
    <citation type="journal article" date="2014" name="Int. J. Syst. Evol. Microbiol.">
        <title>Complete genome sequence of Corynebacterium casei LMG S-19264T (=DSM 44701T), isolated from a smear-ripened cheese.</title>
        <authorList>
            <consortium name="US DOE Joint Genome Institute (JGI-PGF)"/>
            <person name="Walter F."/>
            <person name="Albersmeier A."/>
            <person name="Kalinowski J."/>
            <person name="Ruckert C."/>
        </authorList>
    </citation>
    <scope>NUCLEOTIDE SEQUENCE</scope>
    <source>
        <strain evidence="4">CGMCC 1.16067</strain>
    </source>
</reference>
<feature type="region of interest" description="Disordered" evidence="1">
    <location>
        <begin position="78"/>
        <end position="104"/>
    </location>
</feature>
<protein>
    <recommendedName>
        <fullName evidence="6">C4-type zinc ribbon domain-containing protein</fullName>
    </recommendedName>
</protein>
<comment type="caution">
    <text evidence="4">The sequence shown here is derived from an EMBL/GenBank/DDBJ whole genome shotgun (WGS) entry which is preliminary data.</text>
</comment>
<proteinExistence type="predicted"/>
<dbReference type="Proteomes" id="UP000649179">
    <property type="component" value="Unassembled WGS sequence"/>
</dbReference>
<name>A0A917BBM7_9ACTN</name>
<evidence type="ECO:0000313" key="4">
    <source>
        <dbReference type="EMBL" id="GGF30608.1"/>
    </source>
</evidence>
<dbReference type="InterPro" id="IPR003743">
    <property type="entry name" value="Zf-RING_7"/>
</dbReference>
<feature type="domain" description="CT398-like coiled coil hairpin" evidence="3">
    <location>
        <begin position="27"/>
        <end position="207"/>
    </location>
</feature>
<dbReference type="Pfam" id="PF24481">
    <property type="entry name" value="CT398_CC"/>
    <property type="match status" value="1"/>
</dbReference>
<dbReference type="PANTHER" id="PTHR39082">
    <property type="entry name" value="PHOSPHOLIPASE C-BETA-2-RELATED"/>
    <property type="match status" value="1"/>
</dbReference>
<dbReference type="InterPro" id="IPR052376">
    <property type="entry name" value="Oxidative_Scav/Glycosyltrans"/>
</dbReference>
<gene>
    <name evidence="4" type="ORF">GCM10011519_00040</name>
</gene>
<dbReference type="InterPro" id="IPR056003">
    <property type="entry name" value="CT398_CC_hairpin"/>
</dbReference>
<evidence type="ECO:0000259" key="3">
    <source>
        <dbReference type="Pfam" id="PF24481"/>
    </source>
</evidence>
<evidence type="ECO:0000256" key="1">
    <source>
        <dbReference type="SAM" id="MobiDB-lite"/>
    </source>
</evidence>
<dbReference type="AlphaFoldDB" id="A0A917BBM7"/>
<evidence type="ECO:0000313" key="5">
    <source>
        <dbReference type="Proteomes" id="UP000649179"/>
    </source>
</evidence>
<dbReference type="PANTHER" id="PTHR39082:SF1">
    <property type="entry name" value="SCAVENGER RECEPTOR CLASS A MEMBER 3"/>
    <property type="match status" value="1"/>
</dbReference>
<feature type="compositionally biased region" description="Basic and acidic residues" evidence="1">
    <location>
        <begin position="78"/>
        <end position="98"/>
    </location>
</feature>
<feature type="domain" description="C4-type zinc ribbon" evidence="2">
    <location>
        <begin position="219"/>
        <end position="252"/>
    </location>
</feature>
<accession>A0A917BBM7</accession>